<dbReference type="PANTHER" id="PTHR31286:SF62">
    <property type="entry name" value="ZINC FINGER, CCHC-TYPE-LIKE PROTEIN"/>
    <property type="match status" value="1"/>
</dbReference>
<evidence type="ECO:0000313" key="3">
    <source>
        <dbReference type="RefSeq" id="XP_035551044.1"/>
    </source>
</evidence>
<dbReference type="KEGG" id="jre:118349646"/>
<gene>
    <name evidence="3" type="primary">LOC118349646</name>
</gene>
<evidence type="ECO:0000313" key="2">
    <source>
        <dbReference type="Proteomes" id="UP000235220"/>
    </source>
</evidence>
<dbReference type="OrthoDB" id="1741569at2759"/>
<dbReference type="PANTHER" id="PTHR31286">
    <property type="entry name" value="GLYCINE-RICH CELL WALL STRUCTURAL PROTEIN 1.8-LIKE"/>
    <property type="match status" value="1"/>
</dbReference>
<dbReference type="AlphaFoldDB" id="A0A6P9ETR1"/>
<keyword evidence="2" id="KW-1185">Reference proteome</keyword>
<dbReference type="GeneID" id="118349646"/>
<sequence>MKPCLINWPCIRVEADSDGMAWGKCMRVRVAVDLYKPLLRGKWVHLEDQKYWISLKYERLQHFCFHCGILSHKLKGCQGQRSVPLGGHSKPAQFGPWLKADIPLSDFKGQGGEGFTFLLGTEPLNSGFVSISQRDAPICEKAQVKAAQSSDHSPLVMSLRGGVRRLAHEERARQRIFRFEASWNLHEECNNIIQTTWQNQPPQQNSNTGSDTVAVKMLQKDIDRLLEDEDVKCKQRAKQLWLKDGDRNSKFFHKCANQRRKTNEIKNLVCEDGRMINDDIGISEAFINQHYQAIFSTMHPSIFDECLRNTQPKVTEDMNNNLSRSFTTEEVKGALFQMNPLGSPGPDGFSAVFYQTH</sequence>
<dbReference type="Pfam" id="PF14392">
    <property type="entry name" value="zf-CCHC_4"/>
    <property type="match status" value="1"/>
</dbReference>
<feature type="domain" description="Zinc knuckle CX2CX4HX4C" evidence="1">
    <location>
        <begin position="33"/>
        <end position="78"/>
    </location>
</feature>
<reference evidence="3" key="1">
    <citation type="submission" date="2025-08" db="UniProtKB">
        <authorList>
            <consortium name="RefSeq"/>
        </authorList>
    </citation>
    <scope>IDENTIFICATION</scope>
    <source>
        <tissue evidence="3">Leaves</tissue>
    </source>
</reference>
<accession>A0A6P9ETR1</accession>
<proteinExistence type="predicted"/>
<evidence type="ECO:0000259" key="1">
    <source>
        <dbReference type="Pfam" id="PF14392"/>
    </source>
</evidence>
<organism evidence="2 3">
    <name type="scientific">Juglans regia</name>
    <name type="common">English walnut</name>
    <dbReference type="NCBI Taxonomy" id="51240"/>
    <lineage>
        <taxon>Eukaryota</taxon>
        <taxon>Viridiplantae</taxon>
        <taxon>Streptophyta</taxon>
        <taxon>Embryophyta</taxon>
        <taxon>Tracheophyta</taxon>
        <taxon>Spermatophyta</taxon>
        <taxon>Magnoliopsida</taxon>
        <taxon>eudicotyledons</taxon>
        <taxon>Gunneridae</taxon>
        <taxon>Pentapetalae</taxon>
        <taxon>rosids</taxon>
        <taxon>fabids</taxon>
        <taxon>Fagales</taxon>
        <taxon>Juglandaceae</taxon>
        <taxon>Juglans</taxon>
    </lineage>
</organism>
<dbReference type="InterPro" id="IPR025836">
    <property type="entry name" value="Zn_knuckle_CX2CX4HX4C"/>
</dbReference>
<dbReference type="RefSeq" id="XP_035551044.1">
    <property type="nucleotide sequence ID" value="XM_035695151.1"/>
</dbReference>
<dbReference type="InParanoid" id="A0A6P9ETR1"/>
<name>A0A6P9ETR1_JUGRE</name>
<dbReference type="Proteomes" id="UP000235220">
    <property type="component" value="Chromosome 10"/>
</dbReference>
<protein>
    <submittedName>
        <fullName evidence="3">Uncharacterized protein LOC118349646</fullName>
    </submittedName>
</protein>
<dbReference type="InterPro" id="IPR040256">
    <property type="entry name" value="At4g02000-like"/>
</dbReference>